<gene>
    <name evidence="1" type="primary">150</name>
</gene>
<organism evidence="1 2">
    <name type="scientific">Pseudomonas phage PhiPA3</name>
    <name type="common">Pseudomonas aeruginosa phage PhiPA3</name>
    <dbReference type="NCBI Taxonomy" id="998086"/>
    <lineage>
        <taxon>Viruses</taxon>
        <taxon>Duplodnaviria</taxon>
        <taxon>Heunggongvirae</taxon>
        <taxon>Uroviricota</taxon>
        <taxon>Caudoviricetes</taxon>
        <taxon>Chimalliviridae</taxon>
        <taxon>Miltoncavirus</taxon>
        <taxon>Miltoncavirus PhiPA3</taxon>
    </lineage>
</organism>
<proteinExistence type="predicted"/>
<dbReference type="KEGG" id="vg:26643678"/>
<dbReference type="EMBL" id="HQ630627">
    <property type="protein sequence ID" value="AEH03573.1"/>
    <property type="molecule type" value="Genomic_DNA"/>
</dbReference>
<name>F8SK23_BPPA3</name>
<evidence type="ECO:0000313" key="2">
    <source>
        <dbReference type="Proteomes" id="UP000008388"/>
    </source>
</evidence>
<accession>F8SK23</accession>
<evidence type="ECO:0000313" key="1">
    <source>
        <dbReference type="EMBL" id="AEH03573.1"/>
    </source>
</evidence>
<reference evidence="1 2" key="1">
    <citation type="journal article" date="2011" name="Microbiology">
        <title>The Pseudomonas aeruginosa generalized transducing phage phiPA3 is a new member of the phiKZ-like group of 'jumbo' phages, and infects model laboratory strains and clinical isolates from cystic fibrosis patients.</title>
        <authorList>
            <person name="Monson R."/>
            <person name="Foulds I."/>
            <person name="Foweraker J."/>
            <person name="Welch M."/>
            <person name="Salmond G.P."/>
        </authorList>
    </citation>
    <scope>NUCLEOTIDE SEQUENCE [LARGE SCALE GENOMIC DNA]</scope>
</reference>
<dbReference type="GeneID" id="26643678"/>
<keyword evidence="2" id="KW-1185">Reference proteome</keyword>
<dbReference type="RefSeq" id="YP_009217229.1">
    <property type="nucleotide sequence ID" value="NC_028999.1"/>
</dbReference>
<organismHost>
    <name type="scientific">Pseudomonas aeruginosa</name>
    <dbReference type="NCBI Taxonomy" id="287"/>
</organismHost>
<sequence length="738" mass="78942">MSTVSTTGLYDEDLHGTNPANLITNELQTLQIPGPNDFYFIIPKAAPFFVDSLEVYNAQTGVKYVEGSDYIVGHRFVEAMESIGRPIAGSIRFMKRTITGQVRLKYRTIGGQWGFSDAAILAELSRKQYNPLIRSWGDIDVLPASFPALQHDQSVDSLVGSEEINASLNRIADILEATASGTTESHLKDFNNPHQVTKQQVQLGNVPNYLMASDQQHIDAARNDLFTNPRGVKLSIQEFALKPLNAHIAATGNVHGLTTKDIGLEKVPNYPAATAQQATDPTNNATLMTPYTTSLLIQAQQADPRLDQLIADFNAHLAATNPHNIDPHMIGTLSEAEIRALVQQGGAGGDATTFGGETPTDWEAKFPAVADINIILDELATTVQAGVTALTVVDVTDPVTPGDETEHKMQLATWGEAGYGAYAIYNALGNVQYVASTDAAGYPTTVQSLGPLQWGSTLDANYMLDAQGALRSWGTAKVAIPTAYASGSGFVAANKMNQIWVTKGAVYAVLASAASGAIVFQGGNPSPVLAGLVITDMWLGQSIVDTRRIGIAESDDGTDTPVYTAFGDSSFVTAMTAQLNTFKSLGKIEDIRILDNYIVIIGTKTGSAVGKTMVVLQINYGANITLTDVTTTFDVYNHQTGLSVKANTLNQLDAISGNYGHAVITRQIVGTEIMELYSFGSSSNGQRYIPGTAGPFLAAMAGFDYTVTVDATNYVQFWGDSPDNSLLWPNGRYIIPGG</sequence>
<dbReference type="Proteomes" id="UP000008388">
    <property type="component" value="Segment"/>
</dbReference>
<dbReference type="OrthoDB" id="7833at10239"/>
<protein>
    <submittedName>
        <fullName evidence="1">Virion structural protein</fullName>
    </submittedName>
</protein>